<protein>
    <recommendedName>
        <fullName evidence="3">Fido domain-containing protein</fullName>
    </recommendedName>
</protein>
<dbReference type="PANTHER" id="PTHR13504:SF40">
    <property type="entry name" value="FIDO DOMAIN-CONTAINING PROTEIN"/>
    <property type="match status" value="1"/>
</dbReference>
<dbReference type="EMBL" id="QOCR01000002">
    <property type="protein sequence ID" value="RHW51243.1"/>
    <property type="molecule type" value="Genomic_DNA"/>
</dbReference>
<name>A0A417ZI37_9LACO</name>
<keyword evidence="2" id="KW-0067">ATP-binding</keyword>
<dbReference type="SUPFAM" id="SSF140931">
    <property type="entry name" value="Fic-like"/>
    <property type="match status" value="1"/>
</dbReference>
<sequence length="421" mass="49548">MNHYHNLQIYSYEHPGQDIQEEYHKRFDGYGTIKFPLYINPMFHGMPTSDQYQLFFVPIESYNSLITSIRNNSMHITKLINNLPGVASNQFFLEMLTKEIKGTNDIEGVYSTTEEINVAIDSAQNNNKRSTHTRFHSLASMYLKIKNQEVEKIKELKDIRDIYDFLLKGEISQSKYSDGELFRNDFVRIGSSTQTVNQPKIDEKLIMADLEKWIEFINEDKFDPILKACVAHYYFEYIHPFYDGNGRVGRYIFCSYLGNKLDPYTAISFSHQVNLKKEKYYHSFEEIENQKNYGEITFFVINLLKYLAAGQKKVIANLELSNKLLKYIDNQLRHCDYSNDEIHLLYIYSQSFLFNNIDQGIDDNFIQNHRSEIMGKKISVRKIRNLLDSLENRKILVTVKKSPLKRVLTDKFFKSIDMDIS</sequence>
<dbReference type="Gene3D" id="1.10.3290.10">
    <property type="entry name" value="Fido-like domain"/>
    <property type="match status" value="1"/>
</dbReference>
<dbReference type="Proteomes" id="UP000284109">
    <property type="component" value="Unassembled WGS sequence"/>
</dbReference>
<comment type="caution">
    <text evidence="4">The sequence shown here is derived from an EMBL/GenBank/DDBJ whole genome shotgun (WGS) entry which is preliminary data.</text>
</comment>
<feature type="binding site" evidence="2">
    <location>
        <begin position="280"/>
        <end position="281"/>
    </location>
    <ligand>
        <name>ATP</name>
        <dbReference type="ChEBI" id="CHEBI:30616"/>
    </ligand>
</feature>
<dbReference type="OrthoDB" id="9813719at2"/>
<dbReference type="GO" id="GO:0005524">
    <property type="term" value="F:ATP binding"/>
    <property type="evidence" value="ECO:0007669"/>
    <property type="project" value="UniProtKB-KW"/>
</dbReference>
<feature type="binding site" evidence="2">
    <location>
        <begin position="243"/>
        <end position="250"/>
    </location>
    <ligand>
        <name>ATP</name>
        <dbReference type="ChEBI" id="CHEBI:30616"/>
    </ligand>
</feature>
<dbReference type="PROSITE" id="PS51459">
    <property type="entry name" value="FIDO"/>
    <property type="match status" value="1"/>
</dbReference>
<feature type="active site" evidence="1">
    <location>
        <position position="239"/>
    </location>
</feature>
<proteinExistence type="predicted"/>
<accession>A0A417ZI37</accession>
<evidence type="ECO:0000313" key="5">
    <source>
        <dbReference type="Proteomes" id="UP000284109"/>
    </source>
</evidence>
<dbReference type="InterPro" id="IPR036597">
    <property type="entry name" value="Fido-like_dom_sf"/>
</dbReference>
<keyword evidence="2" id="KW-0547">Nucleotide-binding</keyword>
<evidence type="ECO:0000259" key="3">
    <source>
        <dbReference type="PROSITE" id="PS51459"/>
    </source>
</evidence>
<dbReference type="AlphaFoldDB" id="A0A417ZI37"/>
<organism evidence="4 5">
    <name type="scientific">Bombilactobacillus bombi</name>
    <dbReference type="NCBI Taxonomy" id="1303590"/>
    <lineage>
        <taxon>Bacteria</taxon>
        <taxon>Bacillati</taxon>
        <taxon>Bacillota</taxon>
        <taxon>Bacilli</taxon>
        <taxon>Lactobacillales</taxon>
        <taxon>Lactobacillaceae</taxon>
        <taxon>Bombilactobacillus</taxon>
    </lineage>
</organism>
<dbReference type="RefSeq" id="WP_118900729.1">
    <property type="nucleotide sequence ID" value="NZ_QOCR01000002.1"/>
</dbReference>
<evidence type="ECO:0000256" key="1">
    <source>
        <dbReference type="PIRSR" id="PIRSR640198-1"/>
    </source>
</evidence>
<dbReference type="InterPro" id="IPR040198">
    <property type="entry name" value="Fido_containing"/>
</dbReference>
<dbReference type="InterPro" id="IPR003812">
    <property type="entry name" value="Fido"/>
</dbReference>
<gene>
    <name evidence="4" type="ORF">DS831_04260</name>
</gene>
<reference evidence="4 5" key="1">
    <citation type="submission" date="2018-07" db="EMBL/GenBank/DDBJ databases">
        <title>Genome sequences of six Lactobacillus spp. isolated from bumble bee guts.</title>
        <authorList>
            <person name="Motta E.V.S."/>
            <person name="Moran N.A."/>
        </authorList>
    </citation>
    <scope>NUCLEOTIDE SEQUENCE [LARGE SCALE GENOMIC DNA]</scope>
    <source>
        <strain evidence="4 5">BI-1.1</strain>
    </source>
</reference>
<dbReference type="Pfam" id="PF02661">
    <property type="entry name" value="Fic"/>
    <property type="match status" value="1"/>
</dbReference>
<evidence type="ECO:0000313" key="4">
    <source>
        <dbReference type="EMBL" id="RHW51243.1"/>
    </source>
</evidence>
<feature type="domain" description="Fido" evidence="3">
    <location>
        <begin position="154"/>
        <end position="302"/>
    </location>
</feature>
<feature type="binding site" evidence="2">
    <location>
        <position position="292"/>
    </location>
    <ligand>
        <name>ATP</name>
        <dbReference type="ChEBI" id="CHEBI:30616"/>
    </ligand>
</feature>
<evidence type="ECO:0000256" key="2">
    <source>
        <dbReference type="PIRSR" id="PIRSR640198-2"/>
    </source>
</evidence>
<keyword evidence="5" id="KW-1185">Reference proteome</keyword>
<dbReference type="PANTHER" id="PTHR13504">
    <property type="entry name" value="FIDO DOMAIN-CONTAINING PROTEIN DDB_G0283145"/>
    <property type="match status" value="1"/>
</dbReference>